<dbReference type="AlphaFoldDB" id="A0AAF1K5D3"/>
<feature type="transmembrane region" description="Helical" evidence="6">
    <location>
        <begin position="156"/>
        <end position="175"/>
    </location>
</feature>
<reference evidence="8" key="2">
    <citation type="journal article" date="2023" name="MicrobiologyOpen">
        <title>Genomics of the tumorigenes clade of the family Rhizobiaceae and description of Rhizobium rhododendri sp. nov.</title>
        <authorList>
            <person name="Kuzmanovic N."/>
            <person name="diCenzo G.C."/>
            <person name="Bunk B."/>
            <person name="Sproeer C."/>
            <person name="Fruehling A."/>
            <person name="Neumann-Schaal M."/>
            <person name="Overmann J."/>
            <person name="Smalla K."/>
        </authorList>
    </citation>
    <scope>NUCLEOTIDE SEQUENCE [LARGE SCALE GENOMIC DNA]</scope>
    <source>
        <strain evidence="8">1078</strain>
    </source>
</reference>
<dbReference type="KEGG" id="rtu:PR017_03820"/>
<dbReference type="RefSeq" id="WP_111220779.1">
    <property type="nucleotide sequence ID" value="NZ_CP117255.1"/>
</dbReference>
<dbReference type="EMBL" id="CP117255">
    <property type="protein sequence ID" value="WFR96277.1"/>
    <property type="molecule type" value="Genomic_DNA"/>
</dbReference>
<feature type="transmembrane region" description="Helical" evidence="6">
    <location>
        <begin position="20"/>
        <end position="37"/>
    </location>
</feature>
<evidence type="ECO:0000256" key="1">
    <source>
        <dbReference type="ARBA" id="ARBA00004651"/>
    </source>
</evidence>
<evidence type="ECO:0000256" key="2">
    <source>
        <dbReference type="ARBA" id="ARBA00022475"/>
    </source>
</evidence>
<dbReference type="Pfam" id="PF03706">
    <property type="entry name" value="LPG_synthase_TM"/>
    <property type="match status" value="1"/>
</dbReference>
<feature type="transmembrane region" description="Helical" evidence="6">
    <location>
        <begin position="294"/>
        <end position="314"/>
    </location>
</feature>
<evidence type="ECO:0000313" key="7">
    <source>
        <dbReference type="EMBL" id="WFR96277.1"/>
    </source>
</evidence>
<sequence length="323" mass="34712">MKSPMVATRQSWFIRNRMTLLTLGVVLLYAAFIEWFWGWSVILAEWAKVGLLPIVVALTLLTGTYFLRTWRIYDYFPGETKGHFAALFRVTQIHNLLNIMMPFRTGETSFPLLMRSEFGIPLVRSTAALLVMRLLDLHALLAAAGMGLAVTSTHEAVAWLLWCCFLLLPVAAFAVRRPLVRLAAKALPAKAQSVVLEIERGLPINASAFARAWLITIVNWLVKVLVLAWALGLMQVTPLAASFGGALGGELSSVLPVHAPGGVGTYPAGITAGALAFGAPSDKASLTTLAQASINGHLLVIVSALIGTALGLAMSKGRVQTLA</sequence>
<feature type="transmembrane region" description="Helical" evidence="6">
    <location>
        <begin position="130"/>
        <end position="150"/>
    </location>
</feature>
<accession>A0AAF1K5D3</accession>
<protein>
    <submittedName>
        <fullName evidence="7">Lysylphosphatidylglycerol synthase domain-containing protein</fullName>
    </submittedName>
</protein>
<name>A0AAF1K5D3_9HYPH</name>
<keyword evidence="5 6" id="KW-0472">Membrane</keyword>
<comment type="subcellular location">
    <subcellularLocation>
        <location evidence="1">Cell membrane</location>
        <topology evidence="1">Multi-pass membrane protein</topology>
    </subcellularLocation>
</comment>
<keyword evidence="2" id="KW-1003">Cell membrane</keyword>
<keyword evidence="3 6" id="KW-0812">Transmembrane</keyword>
<reference evidence="7 8" key="1">
    <citation type="journal article" date="2018" name="Sci. Rep.">
        <title>Rhizobium tumorigenes sp. nov., a novel plant tumorigenic bacterium isolated from cane gall tumors on thornless blackberry.</title>
        <authorList>
            <person name="Kuzmanovi N."/>
            <person name="Smalla K."/>
            <person name="Gronow S."/>
            <person name="PuBawska J."/>
        </authorList>
    </citation>
    <scope>NUCLEOTIDE SEQUENCE [LARGE SCALE GENOMIC DNA]</scope>
    <source>
        <strain evidence="7 8">1078</strain>
    </source>
</reference>
<dbReference type="InterPro" id="IPR022791">
    <property type="entry name" value="L-PG_synthase/AglD"/>
</dbReference>
<feature type="transmembrane region" description="Helical" evidence="6">
    <location>
        <begin position="49"/>
        <end position="67"/>
    </location>
</feature>
<evidence type="ECO:0000256" key="3">
    <source>
        <dbReference type="ARBA" id="ARBA00022692"/>
    </source>
</evidence>
<evidence type="ECO:0000256" key="4">
    <source>
        <dbReference type="ARBA" id="ARBA00022989"/>
    </source>
</evidence>
<keyword evidence="4 6" id="KW-1133">Transmembrane helix</keyword>
<dbReference type="Proteomes" id="UP000249499">
    <property type="component" value="Chromosome"/>
</dbReference>
<organism evidence="7 8">
    <name type="scientific">Rhizobium tumorigenes</name>
    <dbReference type="NCBI Taxonomy" id="2041385"/>
    <lineage>
        <taxon>Bacteria</taxon>
        <taxon>Pseudomonadati</taxon>
        <taxon>Pseudomonadota</taxon>
        <taxon>Alphaproteobacteria</taxon>
        <taxon>Hyphomicrobiales</taxon>
        <taxon>Rhizobiaceae</taxon>
        <taxon>Rhizobium/Agrobacterium group</taxon>
        <taxon>Rhizobium</taxon>
    </lineage>
</organism>
<proteinExistence type="predicted"/>
<evidence type="ECO:0000256" key="5">
    <source>
        <dbReference type="ARBA" id="ARBA00023136"/>
    </source>
</evidence>
<evidence type="ECO:0000256" key="6">
    <source>
        <dbReference type="SAM" id="Phobius"/>
    </source>
</evidence>
<keyword evidence="8" id="KW-1185">Reference proteome</keyword>
<dbReference type="GO" id="GO:0005886">
    <property type="term" value="C:plasma membrane"/>
    <property type="evidence" value="ECO:0007669"/>
    <property type="project" value="UniProtKB-SubCell"/>
</dbReference>
<evidence type="ECO:0000313" key="8">
    <source>
        <dbReference type="Proteomes" id="UP000249499"/>
    </source>
</evidence>
<gene>
    <name evidence="7" type="ORF">PR017_03820</name>
</gene>